<sequence>LDGAGKTTILYKLQLGEVVKTKPTIGFNVETLQYKNISINMWDLGGQTSIRPYWRCYYANTAAVIFVVDSTDRDRLETARKELHLMLKEDELVDSALLVFANKQDQPGALTAAEVSKALGLVELKDRSWSIVASSAIKGEGLTEGLDWLIDVIQEEQMAFNSTLTANQSSSKGFNFIHFIVIGSFSVGTLSALTLSTKLRNDDTKMATKVEGSQPFKENQWQKDLETQPQNSLKPDQNQPTFELGLYEASQKEKQEIQEKYRREKRQRKFTGWIFRVGFVLQDWLYEPIVTFGRFLHLSVIFVPVFTLYPITFFGKTNKLGERSGAVLWYKLLRIAAELGGASFIKLGQWAASRTDIFSKGLCIELSKLHSNSKEHSFRQTKKILNEAFHGIDFNEVFDEFPESPIGCGAIAQVYLAKMNKRFVKSDNEHDRLVAVKVVHPRVEKNISRDLKIMSFFANLIDCIPTMEWLSLPQEVEQFSILMNLQLDLRIESYNLNKFREKFADSTDVMFPKPRYSSRKVLIEDRIYGVSMNDILKVKHTNHDKMLKYISDRLIDSFLKMMILDNFTHADLHPGNIFVKFIKADKNHKVPLNTNEFEVDRLSSQLNQMQTPELSKTLTQLLREGYVPQLCFIDAGLVTELDDRNRFNFISLFNALAQFDGYKAGELMIERSKTPETAVNTEVFKLKVERLVSKVKERTFTLGTVSIGDLLDSMLGMVRSHHVRMEGDFVSIVVAILILEGICRQLDPEIDLFARSIPILRQISFQEGKLILKDMNHLSMIKVWLTLEARQFVNASVSDIHRLVKCDGLAPNY</sequence>
<gene>
    <name evidence="9" type="ORF">BOH78_0414</name>
</gene>
<feature type="non-terminal residue" evidence="9">
    <location>
        <position position="1"/>
    </location>
</feature>
<dbReference type="CDD" id="cd04151">
    <property type="entry name" value="Arl1"/>
    <property type="match status" value="1"/>
</dbReference>
<dbReference type="FunFam" id="3.40.50.300:FF:000624">
    <property type="entry name" value="ADP-ribosylation factor 1"/>
    <property type="match status" value="1"/>
</dbReference>
<feature type="non-terminal residue" evidence="9">
    <location>
        <position position="813"/>
    </location>
</feature>
<dbReference type="VEuPathDB" id="FungiDB:C5L36_0D05580"/>
<evidence type="ECO:0000256" key="5">
    <source>
        <dbReference type="PIRSR" id="PIRSR606689-2"/>
    </source>
</evidence>
<evidence type="ECO:0000256" key="4">
    <source>
        <dbReference type="PIRSR" id="PIRSR606689-1"/>
    </source>
</evidence>
<feature type="transmembrane region" description="Helical" evidence="7">
    <location>
        <begin position="292"/>
        <end position="314"/>
    </location>
</feature>
<dbReference type="SUPFAM" id="SSF52540">
    <property type="entry name" value="P-loop containing nucleoside triphosphate hydrolases"/>
    <property type="match status" value="1"/>
</dbReference>
<dbReference type="SMART" id="SM00177">
    <property type="entry name" value="ARF"/>
    <property type="match status" value="1"/>
</dbReference>
<protein>
    <submittedName>
        <fullName evidence="9">ADP-ribosylation factor-like protein 1</fullName>
    </submittedName>
</protein>
<dbReference type="GO" id="GO:0005739">
    <property type="term" value="C:mitochondrion"/>
    <property type="evidence" value="ECO:0007669"/>
    <property type="project" value="TreeGrafter"/>
</dbReference>
<feature type="binding site" evidence="5">
    <location>
        <position position="24"/>
    </location>
    <ligand>
        <name>Mg(2+)</name>
        <dbReference type="ChEBI" id="CHEBI:18420"/>
    </ligand>
</feature>
<dbReference type="GO" id="GO:0005524">
    <property type="term" value="F:ATP binding"/>
    <property type="evidence" value="ECO:0007669"/>
    <property type="project" value="InterPro"/>
</dbReference>
<dbReference type="VEuPathDB" id="FungiDB:C5L36_0B09110"/>
<evidence type="ECO:0000313" key="9">
    <source>
        <dbReference type="EMBL" id="ONH77365.1"/>
    </source>
</evidence>
<dbReference type="InterPro" id="IPR027417">
    <property type="entry name" value="P-loop_NTPase"/>
</dbReference>
<accession>A0A1V2LU53</accession>
<feature type="binding site" evidence="4">
    <location>
        <begin position="102"/>
        <end position="105"/>
    </location>
    <ligand>
        <name>GTP</name>
        <dbReference type="ChEBI" id="CHEBI:37565"/>
    </ligand>
</feature>
<dbReference type="Proteomes" id="UP000189274">
    <property type="component" value="Unassembled WGS sequence"/>
</dbReference>
<dbReference type="InterPro" id="IPR004147">
    <property type="entry name" value="ABC1_dom"/>
</dbReference>
<dbReference type="SUPFAM" id="SSF56112">
    <property type="entry name" value="Protein kinase-like (PK-like)"/>
    <property type="match status" value="1"/>
</dbReference>
<dbReference type="EMBL" id="MQVM01000002">
    <property type="protein sequence ID" value="ONH77365.1"/>
    <property type="molecule type" value="Genomic_DNA"/>
</dbReference>
<dbReference type="NCBIfam" id="TIGR00231">
    <property type="entry name" value="small_GTP"/>
    <property type="match status" value="1"/>
</dbReference>
<evidence type="ECO:0000256" key="1">
    <source>
        <dbReference type="ARBA" id="ARBA00009670"/>
    </source>
</evidence>
<dbReference type="GO" id="GO:0046872">
    <property type="term" value="F:metal ion binding"/>
    <property type="evidence" value="ECO:0007669"/>
    <property type="project" value="UniProtKB-KW"/>
</dbReference>
<dbReference type="PROSITE" id="PS50011">
    <property type="entry name" value="PROTEIN_KINASE_DOM"/>
    <property type="match status" value="1"/>
</dbReference>
<dbReference type="AlphaFoldDB" id="A0A1V2LU53"/>
<dbReference type="InterPro" id="IPR005225">
    <property type="entry name" value="Small_GTP-bd"/>
</dbReference>
<dbReference type="PANTHER" id="PTHR45890:SF1">
    <property type="entry name" value="AARF DOMAIN CONTAINING KINASE 2"/>
    <property type="match status" value="1"/>
</dbReference>
<comment type="caution">
    <text evidence="9">The sequence shown here is derived from an EMBL/GenBank/DDBJ whole genome shotgun (WGS) entry which is preliminary data.</text>
</comment>
<keyword evidence="2 4" id="KW-0547">Nucleotide-binding</keyword>
<evidence type="ECO:0000313" key="10">
    <source>
        <dbReference type="Proteomes" id="UP000189274"/>
    </source>
</evidence>
<dbReference type="PANTHER" id="PTHR45890">
    <property type="entry name" value="AARF DOMAIN CONTAINING KINASE 2 (PREDICTED)"/>
    <property type="match status" value="1"/>
</dbReference>
<organism evidence="9 10">
    <name type="scientific">Pichia kudriavzevii</name>
    <name type="common">Yeast</name>
    <name type="synonym">Issatchenkia orientalis</name>
    <dbReference type="NCBI Taxonomy" id="4909"/>
    <lineage>
        <taxon>Eukaryota</taxon>
        <taxon>Fungi</taxon>
        <taxon>Dikarya</taxon>
        <taxon>Ascomycota</taxon>
        <taxon>Saccharomycotina</taxon>
        <taxon>Pichiomycetes</taxon>
        <taxon>Pichiales</taxon>
        <taxon>Pichiaceae</taxon>
        <taxon>Pichia</taxon>
    </lineage>
</organism>
<keyword evidence="7" id="KW-1133">Transmembrane helix</keyword>
<keyword evidence="5" id="KW-0460">Magnesium</keyword>
<dbReference type="Pfam" id="PF03109">
    <property type="entry name" value="ABC1"/>
    <property type="match status" value="1"/>
</dbReference>
<dbReference type="PRINTS" id="PR00328">
    <property type="entry name" value="SAR1GTPBP"/>
</dbReference>
<evidence type="ECO:0000256" key="6">
    <source>
        <dbReference type="SAM" id="MobiDB-lite"/>
    </source>
</evidence>
<dbReference type="Pfam" id="PF00025">
    <property type="entry name" value="Arf"/>
    <property type="match status" value="1"/>
</dbReference>
<dbReference type="InterPro" id="IPR052402">
    <property type="entry name" value="ADCK_kinase"/>
</dbReference>
<feature type="transmembrane region" description="Helical" evidence="7">
    <location>
        <begin position="176"/>
        <end position="196"/>
    </location>
</feature>
<feature type="region of interest" description="Disordered" evidence="6">
    <location>
        <begin position="213"/>
        <end position="239"/>
    </location>
</feature>
<evidence type="ECO:0000256" key="3">
    <source>
        <dbReference type="ARBA" id="ARBA00023134"/>
    </source>
</evidence>
<dbReference type="GO" id="GO:0003924">
    <property type="term" value="F:GTPase activity"/>
    <property type="evidence" value="ECO:0007669"/>
    <property type="project" value="InterPro"/>
</dbReference>
<comment type="similarity">
    <text evidence="1">Belongs to the protein kinase superfamily. ADCK protein kinase family.</text>
</comment>
<dbReference type="InterPro" id="IPR000719">
    <property type="entry name" value="Prot_kinase_dom"/>
</dbReference>
<dbReference type="InterPro" id="IPR044095">
    <property type="entry name" value="ADCK2_dom"/>
</dbReference>
<dbReference type="GO" id="GO:0005525">
    <property type="term" value="F:GTP binding"/>
    <property type="evidence" value="ECO:0007669"/>
    <property type="project" value="UniProtKB-KW"/>
</dbReference>
<keyword evidence="3 4" id="KW-0342">GTP-binding</keyword>
<dbReference type="GO" id="GO:0004672">
    <property type="term" value="F:protein kinase activity"/>
    <property type="evidence" value="ECO:0007669"/>
    <property type="project" value="InterPro"/>
</dbReference>
<dbReference type="SMART" id="SM00178">
    <property type="entry name" value="SAR"/>
    <property type="match status" value="1"/>
</dbReference>
<keyword evidence="5" id="KW-0479">Metal-binding</keyword>
<dbReference type="Gene3D" id="3.40.50.300">
    <property type="entry name" value="P-loop containing nucleotide triphosphate hydrolases"/>
    <property type="match status" value="1"/>
</dbReference>
<dbReference type="InterPro" id="IPR006689">
    <property type="entry name" value="Small_GTPase_ARF/SAR"/>
</dbReference>
<feature type="domain" description="Protein kinase" evidence="8">
    <location>
        <begin position="400"/>
        <end position="760"/>
    </location>
</feature>
<proteinExistence type="inferred from homology"/>
<feature type="binding site" evidence="4">
    <location>
        <position position="46"/>
    </location>
    <ligand>
        <name>GTP</name>
        <dbReference type="ChEBI" id="CHEBI:37565"/>
    </ligand>
</feature>
<dbReference type="PROSITE" id="PS51417">
    <property type="entry name" value="ARF"/>
    <property type="match status" value="1"/>
</dbReference>
<keyword evidence="7" id="KW-0812">Transmembrane</keyword>
<dbReference type="InterPro" id="IPR011009">
    <property type="entry name" value="Kinase-like_dom_sf"/>
</dbReference>
<keyword evidence="7" id="KW-0472">Membrane</keyword>
<feature type="compositionally biased region" description="Polar residues" evidence="6">
    <location>
        <begin position="227"/>
        <end position="239"/>
    </location>
</feature>
<evidence type="ECO:0000259" key="8">
    <source>
        <dbReference type="PROSITE" id="PS50011"/>
    </source>
</evidence>
<feature type="binding site" evidence="5">
    <location>
        <position position="7"/>
    </location>
    <ligand>
        <name>Mg(2+)</name>
        <dbReference type="ChEBI" id="CHEBI:18420"/>
    </ligand>
</feature>
<evidence type="ECO:0000256" key="7">
    <source>
        <dbReference type="SAM" id="Phobius"/>
    </source>
</evidence>
<reference evidence="10" key="1">
    <citation type="journal article" date="2017" name="Genome Announc.">
        <title>Genome sequences of Cyberlindnera fabianii 65, Pichia kudriavzevii 129, and Saccharomyces cerevisiae 131 isolated from fermented masau fruits in Zimbabwe.</title>
        <authorList>
            <person name="van Rijswijck I.M.H."/>
            <person name="Derks M.F.L."/>
            <person name="Abee T."/>
            <person name="de Ridder D."/>
            <person name="Smid E.J."/>
        </authorList>
    </citation>
    <scope>NUCLEOTIDE SEQUENCE [LARGE SCALE GENOMIC DNA]</scope>
    <source>
        <strain evidence="10">129</strain>
    </source>
</reference>
<dbReference type="CDD" id="cd13971">
    <property type="entry name" value="ADCK2-like"/>
    <property type="match status" value="1"/>
</dbReference>
<name>A0A1V2LU53_PICKU</name>
<evidence type="ECO:0000256" key="2">
    <source>
        <dbReference type="ARBA" id="ARBA00022741"/>
    </source>
</evidence>